<dbReference type="KEGG" id="paeb:NCGM1900_4444"/>
<dbReference type="AlphaFoldDB" id="A0A2V3FU50"/>
<evidence type="ECO:0000313" key="4">
    <source>
        <dbReference type="Proteomes" id="UP000284767"/>
    </source>
</evidence>
<accession>A0A2V3FU50</accession>
<proteinExistence type="predicted"/>
<dbReference type="Proteomes" id="UP000284767">
    <property type="component" value="Unassembled WGS sequence"/>
</dbReference>
<protein>
    <submittedName>
        <fullName evidence="1">Transporter</fullName>
    </submittedName>
</protein>
<dbReference type="Proteomes" id="UP000194857">
    <property type="component" value="Unassembled WGS sequence"/>
</dbReference>
<gene>
    <name evidence="1" type="ORF">CAZ10_36545</name>
    <name evidence="2" type="ORF">IPC1295_17210</name>
</gene>
<reference evidence="2 4" key="2">
    <citation type="submission" date="2017-08" db="EMBL/GenBank/DDBJ databases">
        <authorList>
            <person name="Feschi L."/>
            <person name="Jeukens J."/>
            <person name="Emond-Rheault J.-G."/>
            <person name="Kukavica-Ibrulj I."/>
            <person name="Boyle B."/>
            <person name="Levesque R.C."/>
        </authorList>
    </citation>
    <scope>NUCLEOTIDE SEQUENCE [LARGE SCALE GENOMIC DNA]</scope>
    <source>
        <strain evidence="2 4">PA-W36</strain>
    </source>
</reference>
<dbReference type="EMBL" id="NFFZ01000041">
    <property type="protein sequence ID" value="OTI54712.1"/>
    <property type="molecule type" value="Genomic_DNA"/>
</dbReference>
<evidence type="ECO:0000313" key="2">
    <source>
        <dbReference type="EMBL" id="RPM13340.1"/>
    </source>
</evidence>
<dbReference type="EMBL" id="NSNE01000010">
    <property type="protein sequence ID" value="RPM13340.1"/>
    <property type="molecule type" value="Genomic_DNA"/>
</dbReference>
<evidence type="ECO:0000313" key="3">
    <source>
        <dbReference type="Proteomes" id="UP000194857"/>
    </source>
</evidence>
<comment type="caution">
    <text evidence="1">The sequence shown here is derived from an EMBL/GenBank/DDBJ whole genome shotgun (WGS) entry which is preliminary data.</text>
</comment>
<organism evidence="1 3">
    <name type="scientific">Pseudomonas aeruginosa</name>
    <dbReference type="NCBI Taxonomy" id="287"/>
    <lineage>
        <taxon>Bacteria</taxon>
        <taxon>Pseudomonadati</taxon>
        <taxon>Pseudomonadota</taxon>
        <taxon>Gammaproteobacteria</taxon>
        <taxon>Pseudomonadales</taxon>
        <taxon>Pseudomonadaceae</taxon>
        <taxon>Pseudomonas</taxon>
    </lineage>
</organism>
<reference evidence="1 3" key="1">
    <citation type="submission" date="2017-05" db="EMBL/GenBank/DDBJ databases">
        <authorList>
            <person name="Song R."/>
            <person name="Chenine A.L."/>
            <person name="Ruprecht R.M."/>
        </authorList>
    </citation>
    <scope>NUCLEOTIDE SEQUENCE [LARGE SCALE GENOMIC DNA]</scope>
    <source>
        <strain evidence="1 3">S567_C10_BS</strain>
    </source>
</reference>
<sequence>MKQGTFRVCHADFYSYRCVEGRPRQLPCRTTLCRSAPAKGWFERAG</sequence>
<reference evidence="2 4" key="3">
    <citation type="submission" date="2019-01" db="EMBL/GenBank/DDBJ databases">
        <title>The Pseudomonas aeruginosa pan-genome provides new insights on its population structure, horizontal gene transfer and pathogenicity.</title>
        <authorList>
            <person name="Freschi L."/>
            <person name="Vincent A.T."/>
            <person name="Jeukens J."/>
            <person name="Emond-Rheault J.-G."/>
            <person name="Kukavica-Ibrulj I."/>
            <person name="Dupont M.-J."/>
            <person name="Charette S.J."/>
            <person name="Boyle B."/>
            <person name="Levesque R.C."/>
        </authorList>
    </citation>
    <scope>NUCLEOTIDE SEQUENCE [LARGE SCALE GENOMIC DNA]</scope>
    <source>
        <strain evidence="2 4">PA-W36</strain>
    </source>
</reference>
<evidence type="ECO:0000313" key="1">
    <source>
        <dbReference type="EMBL" id="OTI54712.1"/>
    </source>
</evidence>
<name>A0A2V3FU50_PSEAI</name>